<reference evidence="6 7" key="1">
    <citation type="journal article" date="2012" name="Genome Biol.">
        <title>Sequencing three crocodilian genomes to illuminate the evolution of archosaurs and amniotes.</title>
        <authorList>
            <person name="St John J.A."/>
            <person name="Braun E.L."/>
            <person name="Isberg S.R."/>
            <person name="Miles L.G."/>
            <person name="Chong A.Y."/>
            <person name="Gongora J."/>
            <person name="Dalzell P."/>
            <person name="Moran C."/>
            <person name="Bed'hom B."/>
            <person name="Abzhanov A."/>
            <person name="Burgess S.C."/>
            <person name="Cooksey A.M."/>
            <person name="Castoe T.A."/>
            <person name="Crawford N.G."/>
            <person name="Densmore L.D."/>
            <person name="Drew J.C."/>
            <person name="Edwards S.V."/>
            <person name="Faircloth B.C."/>
            <person name="Fujita M.K."/>
            <person name="Greenwold M.J."/>
            <person name="Hoffmann F.G."/>
            <person name="Howard J.M."/>
            <person name="Iguchi T."/>
            <person name="Janes D.E."/>
            <person name="Khan S.Y."/>
            <person name="Kohno S."/>
            <person name="de Koning A.J."/>
            <person name="Lance S.L."/>
            <person name="McCarthy F.M."/>
            <person name="McCormack J.E."/>
            <person name="Merchant M.E."/>
            <person name="Peterson D.G."/>
            <person name="Pollock D.D."/>
            <person name="Pourmand N."/>
            <person name="Raney B.J."/>
            <person name="Roessler K.A."/>
            <person name="Sanford J.R."/>
            <person name="Sawyer R.H."/>
            <person name="Schmidt C.J."/>
            <person name="Triplett E.W."/>
            <person name="Tuberville T.D."/>
            <person name="Venegas-Anaya M."/>
            <person name="Howard J.T."/>
            <person name="Jarvis E.D."/>
            <person name="Guillette L.J.Jr."/>
            <person name="Glenn T.C."/>
            <person name="Green R.E."/>
            <person name="Ray D.A."/>
        </authorList>
    </citation>
    <scope>NUCLEOTIDE SEQUENCE [LARGE SCALE GENOMIC DNA]</scope>
    <source>
        <strain evidence="6">KSC_2009_1</strain>
    </source>
</reference>
<dbReference type="InterPro" id="IPR036179">
    <property type="entry name" value="Ig-like_dom_sf"/>
</dbReference>
<dbReference type="PANTHER" id="PTHR23266">
    <property type="entry name" value="IMMUNOGLOBULIN HEAVY CHAIN"/>
    <property type="match status" value="1"/>
</dbReference>
<evidence type="ECO:0000256" key="4">
    <source>
        <dbReference type="SAM" id="SignalP"/>
    </source>
</evidence>
<dbReference type="SMART" id="SM00409">
    <property type="entry name" value="IG"/>
    <property type="match status" value="1"/>
</dbReference>
<dbReference type="InterPro" id="IPR007110">
    <property type="entry name" value="Ig-like_dom"/>
</dbReference>
<feature type="domain" description="Ig-like" evidence="5">
    <location>
        <begin position="19"/>
        <end position="112"/>
    </location>
</feature>
<dbReference type="InterPro" id="IPR050199">
    <property type="entry name" value="IgHV"/>
</dbReference>
<evidence type="ECO:0000313" key="7">
    <source>
        <dbReference type="Proteomes" id="UP000050525"/>
    </source>
</evidence>
<name>A0A151NS51_ALLMI</name>
<protein>
    <recommendedName>
        <fullName evidence="5">Ig-like domain-containing protein</fullName>
    </recommendedName>
</protein>
<dbReference type="InterPro" id="IPR003599">
    <property type="entry name" value="Ig_sub"/>
</dbReference>
<evidence type="ECO:0000256" key="1">
    <source>
        <dbReference type="ARBA" id="ARBA00022859"/>
    </source>
</evidence>
<sequence>MMLWLQLLLIAAALEGALSQVTLTQSGAAVKKPGESHRLQCVTSGFALSSTNMYWIRQAPGKALEWLIYFYSSSDNIYDSSIKGRFTASKDSSTFYLQMNNLKAEDTAVYYCARNVLAHICNPDMGLTPEVEEDTVEKTDMLIALGLFYVQCLREIKPLPRTEDLKPSERLLKLQTSCCYTNRHRG</sequence>
<dbReference type="GO" id="GO:0005576">
    <property type="term" value="C:extracellular region"/>
    <property type="evidence" value="ECO:0007669"/>
    <property type="project" value="UniProtKB-ARBA"/>
</dbReference>
<feature type="signal peptide" evidence="4">
    <location>
        <begin position="1"/>
        <end position="19"/>
    </location>
</feature>
<dbReference type="PROSITE" id="PS50835">
    <property type="entry name" value="IG_LIKE"/>
    <property type="match status" value="1"/>
</dbReference>
<accession>A0A151NS51</accession>
<keyword evidence="7" id="KW-1185">Reference proteome</keyword>
<evidence type="ECO:0000256" key="3">
    <source>
        <dbReference type="ARBA" id="ARBA00043265"/>
    </source>
</evidence>
<dbReference type="AlphaFoldDB" id="A0A151NS51"/>
<keyword evidence="2" id="KW-1064">Adaptive immunity</keyword>
<dbReference type="GO" id="GO:0019814">
    <property type="term" value="C:immunoglobulin complex"/>
    <property type="evidence" value="ECO:0007669"/>
    <property type="project" value="UniProtKB-KW"/>
</dbReference>
<dbReference type="SUPFAM" id="SSF48726">
    <property type="entry name" value="Immunoglobulin"/>
    <property type="match status" value="1"/>
</dbReference>
<dbReference type="Pfam" id="PF07686">
    <property type="entry name" value="V-set"/>
    <property type="match status" value="1"/>
</dbReference>
<organism evidence="6 7">
    <name type="scientific">Alligator mississippiensis</name>
    <name type="common">American alligator</name>
    <dbReference type="NCBI Taxonomy" id="8496"/>
    <lineage>
        <taxon>Eukaryota</taxon>
        <taxon>Metazoa</taxon>
        <taxon>Chordata</taxon>
        <taxon>Craniata</taxon>
        <taxon>Vertebrata</taxon>
        <taxon>Euteleostomi</taxon>
        <taxon>Archelosauria</taxon>
        <taxon>Archosauria</taxon>
        <taxon>Crocodylia</taxon>
        <taxon>Alligatoridae</taxon>
        <taxon>Alligatorinae</taxon>
        <taxon>Alligator</taxon>
    </lineage>
</organism>
<keyword evidence="1" id="KW-0391">Immunity</keyword>
<dbReference type="GO" id="GO:0002250">
    <property type="term" value="P:adaptive immune response"/>
    <property type="evidence" value="ECO:0007669"/>
    <property type="project" value="UniProtKB-KW"/>
</dbReference>
<comment type="caution">
    <text evidence="6">The sequence shown here is derived from an EMBL/GenBank/DDBJ whole genome shotgun (WGS) entry which is preliminary data.</text>
</comment>
<evidence type="ECO:0000313" key="6">
    <source>
        <dbReference type="EMBL" id="KYO39285.1"/>
    </source>
</evidence>
<dbReference type="Proteomes" id="UP000050525">
    <property type="component" value="Unassembled WGS sequence"/>
</dbReference>
<dbReference type="FunFam" id="2.60.40.10:FF:001594">
    <property type="entry name" value="Immunoglobulin heavy variable 9-4"/>
    <property type="match status" value="1"/>
</dbReference>
<gene>
    <name evidence="6" type="ORF">Y1Q_0020555</name>
</gene>
<keyword evidence="3" id="KW-1280">Immunoglobulin</keyword>
<proteinExistence type="predicted"/>
<evidence type="ECO:0000259" key="5">
    <source>
        <dbReference type="PROSITE" id="PS50835"/>
    </source>
</evidence>
<evidence type="ECO:0000256" key="2">
    <source>
        <dbReference type="ARBA" id="ARBA00023130"/>
    </source>
</evidence>
<keyword evidence="4" id="KW-0732">Signal</keyword>
<dbReference type="EMBL" id="AKHW03002327">
    <property type="protein sequence ID" value="KYO39285.1"/>
    <property type="molecule type" value="Genomic_DNA"/>
</dbReference>
<feature type="chain" id="PRO_5007586332" description="Ig-like domain-containing protein" evidence="4">
    <location>
        <begin position="20"/>
        <end position="186"/>
    </location>
</feature>
<dbReference type="InterPro" id="IPR013106">
    <property type="entry name" value="Ig_V-set"/>
</dbReference>
<dbReference type="Gene3D" id="2.60.40.10">
    <property type="entry name" value="Immunoglobulins"/>
    <property type="match status" value="1"/>
</dbReference>
<dbReference type="InterPro" id="IPR013783">
    <property type="entry name" value="Ig-like_fold"/>
</dbReference>
<dbReference type="SMART" id="SM00406">
    <property type="entry name" value="IGv"/>
    <property type="match status" value="1"/>
</dbReference>